<name>A0A8J6XVZ7_9CYAN</name>
<accession>A0A8J6XVZ7</accession>
<proteinExistence type="predicted"/>
<dbReference type="Pfam" id="PF05860">
    <property type="entry name" value="TPS"/>
    <property type="match status" value="1"/>
</dbReference>
<evidence type="ECO:0000313" key="4">
    <source>
        <dbReference type="Proteomes" id="UP000629098"/>
    </source>
</evidence>
<dbReference type="AlphaFoldDB" id="A0A8J6XVZ7"/>
<evidence type="ECO:0000256" key="1">
    <source>
        <dbReference type="SAM" id="SignalP"/>
    </source>
</evidence>
<evidence type="ECO:0000313" key="3">
    <source>
        <dbReference type="EMBL" id="MBD2778926.1"/>
    </source>
</evidence>
<dbReference type="SUPFAM" id="SSF51126">
    <property type="entry name" value="Pectin lyase-like"/>
    <property type="match status" value="4"/>
</dbReference>
<dbReference type="InterPro" id="IPR011050">
    <property type="entry name" value="Pectin_lyase_fold/virulence"/>
</dbReference>
<dbReference type="Gene3D" id="2.160.20.10">
    <property type="entry name" value="Single-stranded right-handed beta-helix, Pectin lyase-like"/>
    <property type="match status" value="3"/>
</dbReference>
<keyword evidence="1" id="KW-0732">Signal</keyword>
<feature type="signal peptide" evidence="1">
    <location>
        <begin position="1"/>
        <end position="32"/>
    </location>
</feature>
<feature type="chain" id="PRO_5035202063" evidence="1">
    <location>
        <begin position="33"/>
        <end position="1118"/>
    </location>
</feature>
<dbReference type="EMBL" id="JACXAE010000134">
    <property type="protein sequence ID" value="MBD2778926.1"/>
    <property type="molecule type" value="Genomic_DNA"/>
</dbReference>
<dbReference type="NCBIfam" id="TIGR01901">
    <property type="entry name" value="adhes_NPXG"/>
    <property type="match status" value="1"/>
</dbReference>
<reference evidence="3" key="1">
    <citation type="submission" date="2020-09" db="EMBL/GenBank/DDBJ databases">
        <title>Iningainema tapete sp. nov. (Scytonemataceae, Cyanobacteria) from greenhouses in central Florida (USA) produces two types of nodularin with biosynthetic potential for microcystin-LR and anabaenopeptins.</title>
        <authorList>
            <person name="Berthold D.E."/>
            <person name="Lefler F.W."/>
            <person name="Huang I.-S."/>
            <person name="Abdulla H."/>
            <person name="Zimba P.V."/>
            <person name="Laughinghouse H.D. IV."/>
        </authorList>
    </citation>
    <scope>NUCLEOTIDE SEQUENCE</scope>
    <source>
        <strain evidence="3">BLCCT55</strain>
    </source>
</reference>
<organism evidence="3 4">
    <name type="scientific">Iningainema tapete BLCC-T55</name>
    <dbReference type="NCBI Taxonomy" id="2748662"/>
    <lineage>
        <taxon>Bacteria</taxon>
        <taxon>Bacillati</taxon>
        <taxon>Cyanobacteriota</taxon>
        <taxon>Cyanophyceae</taxon>
        <taxon>Nostocales</taxon>
        <taxon>Scytonemataceae</taxon>
        <taxon>Iningainema tapete</taxon>
    </lineage>
</organism>
<gene>
    <name evidence="3" type="ORF">ICL16_44510</name>
</gene>
<sequence length="1118" mass="112436">MSRCKQLRCWKLVLGSWLVGSAIGLAVSQTFASSDCAFAQITPDGTLPNNSRITPSGNSSIIEGGTSAGSNLFHSFEQFSVPTGSTAHFNNALDIQNIISRVTGKSISDIDGLIQANGTANLFLINPNGIVFGKNASLNIGGSFVATTANAIGFGNQGFFSATNPNTPELLTVNPSAFLFNQMSAASIQNNSVAPAGLDPTGAKTYGLRVPNGRSLLLIGGNINMDNGKLRAFGGRVELGGLAGSGTVGLNGNDNNLSLSFPDGISPSDVKLTNGAGVEVRADNGGTIAINARNLEILRGSALLAGIAQELGSSDSKAGNIEINALQAVDFKDGSLIFNVLTPGATGQAGDVNITTGSFVSDNSQLYTLTNGKGNAGNVTINARDSVSFISPENSGFNGILSSVRPGAFGNAGSIKITTGSLSVRNSSLLVASTNGVGNAGDVTINALDTVLFDGVGNPSFSSGAVIGVGPGATGNGGSINITTGSFVARNGALVGGDTSGSGDAGSVTINARDTVLFDGVGSNGFSSGVVSRVKPEAIGKEGSINITAGSLFVRNGAQLDTSTFVQFGNAGKITITARDNVLFDGVGSNTNNTSSSQAISRVNGVTGNGGSINITTGSLTVSNGGLLSVGNNGQGNAGSVTINARDNVLFDGVRSSNSFSSGISSSKESEGTGSAGSINITTGSLFVRNGAELIASTGGQGNAGSVTINARDTVSFDGVGSNGFPSGAFSQVGARATGKGGDINITTGSLSLTNGAQIGVDIRGQNNASSNVTINARDTVLFDGVGSNSLPSGVLNILGYGAIGKGGDTNITTGSLFVRNGAQILADTYGQGDAGNAIIHARDRISLDNARILLNSLGTGVGGNIKIQAGNLTLNNQGLISAETSSTQGGNITIGLQDILLMRQGSQISTNAGAARAEGDGGNITINSPLIVAVPREDSNISANAFTGRGGRVDITATGIFGIQPRSSPTLLSDITASSDFGVSGEVTIDTLDVDPSLGLVNLPTVPIDTEVAQGCYTGGAQAQSKFIITGRGGLPPNPKDVLTPDTAQIDWVSVKPSNNNRALPPVTTKPTTATPKRIVEATGAMLNAKGQIVLTANSSTVTPRTSRQNLIQCYGS</sequence>
<dbReference type="Proteomes" id="UP000629098">
    <property type="component" value="Unassembled WGS sequence"/>
</dbReference>
<dbReference type="InterPro" id="IPR008638">
    <property type="entry name" value="FhaB/CdiA-like_TPS"/>
</dbReference>
<keyword evidence="4" id="KW-1185">Reference proteome</keyword>
<feature type="domain" description="Filamentous haemagglutinin FhaB/tRNA nuclease CdiA-like TPS" evidence="2">
    <location>
        <begin position="44"/>
        <end position="155"/>
    </location>
</feature>
<dbReference type="InterPro" id="IPR012334">
    <property type="entry name" value="Pectin_lyas_fold"/>
</dbReference>
<dbReference type="SMART" id="SM00912">
    <property type="entry name" value="Haemagg_act"/>
    <property type="match status" value="1"/>
</dbReference>
<dbReference type="RefSeq" id="WP_190839161.1">
    <property type="nucleotide sequence ID" value="NZ_CAWPPI010000134.1"/>
</dbReference>
<protein>
    <submittedName>
        <fullName evidence="3">Filamentous hemagglutinin N-terminal domain-containing protein</fullName>
    </submittedName>
</protein>
<comment type="caution">
    <text evidence="3">The sequence shown here is derived from an EMBL/GenBank/DDBJ whole genome shotgun (WGS) entry which is preliminary data.</text>
</comment>
<evidence type="ECO:0000259" key="2">
    <source>
        <dbReference type="SMART" id="SM00912"/>
    </source>
</evidence>